<dbReference type="Ensembl" id="ENSFHET00000010177.1">
    <property type="protein sequence ID" value="ENSFHEP00000003655.1"/>
    <property type="gene ID" value="ENSFHEG00000004543.1"/>
</dbReference>
<dbReference type="AlphaFoldDB" id="A0A3Q2NWU7"/>
<name>A0A3Q2NWU7_FUNHE</name>
<reference evidence="1" key="1">
    <citation type="submission" date="2025-08" db="UniProtKB">
        <authorList>
            <consortium name="Ensembl"/>
        </authorList>
    </citation>
    <scope>IDENTIFICATION</scope>
</reference>
<proteinExistence type="predicted"/>
<sequence>MFRTTNGFCLGRTGTEVLTQTHQINPILSSGSGSRRPVRPRFIDGESGLGQNSLTCSAAGGRSPGAVWAWRSRLLWISWCFLSALSTVKRVLQTSHWNGRSPVCDLMWSLSRDGRLKARPQTSQASRVAAWCRRSCSLRRWTKPRPHSEQVKGFSGAWMRRCLLRQPRWYGFSPVWTRWCTKTFTFLVKRLPQTEQLWGL</sequence>
<evidence type="ECO:0000313" key="2">
    <source>
        <dbReference type="Proteomes" id="UP000265000"/>
    </source>
</evidence>
<dbReference type="Proteomes" id="UP000265000">
    <property type="component" value="Unplaced"/>
</dbReference>
<accession>A0A3Q2NWU7</accession>
<evidence type="ECO:0000313" key="1">
    <source>
        <dbReference type="Ensembl" id="ENSFHEP00000003655.1"/>
    </source>
</evidence>
<protein>
    <submittedName>
        <fullName evidence="1">Uncharacterized protein</fullName>
    </submittedName>
</protein>
<dbReference type="STRING" id="8078.ENSFHEP00000003655"/>
<reference evidence="1" key="2">
    <citation type="submission" date="2025-09" db="UniProtKB">
        <authorList>
            <consortium name="Ensembl"/>
        </authorList>
    </citation>
    <scope>IDENTIFICATION</scope>
</reference>
<keyword evidence="2" id="KW-1185">Reference proteome</keyword>
<organism evidence="1 2">
    <name type="scientific">Fundulus heteroclitus</name>
    <name type="common">Killifish</name>
    <name type="synonym">Mummichog</name>
    <dbReference type="NCBI Taxonomy" id="8078"/>
    <lineage>
        <taxon>Eukaryota</taxon>
        <taxon>Metazoa</taxon>
        <taxon>Chordata</taxon>
        <taxon>Craniata</taxon>
        <taxon>Vertebrata</taxon>
        <taxon>Euteleostomi</taxon>
        <taxon>Actinopterygii</taxon>
        <taxon>Neopterygii</taxon>
        <taxon>Teleostei</taxon>
        <taxon>Neoteleostei</taxon>
        <taxon>Acanthomorphata</taxon>
        <taxon>Ovalentaria</taxon>
        <taxon>Atherinomorphae</taxon>
        <taxon>Cyprinodontiformes</taxon>
        <taxon>Fundulidae</taxon>
        <taxon>Fundulus</taxon>
    </lineage>
</organism>